<dbReference type="Proteomes" id="UP000006034">
    <property type="component" value="Unassembled WGS sequence"/>
</dbReference>
<gene>
    <name evidence="8" type="ORF">HMPREF0179_02830</name>
</gene>
<reference evidence="8 9" key="1">
    <citation type="submission" date="2010-10" db="EMBL/GenBank/DDBJ databases">
        <authorList>
            <consortium name="The Broad Institute Genome Sequencing Platform"/>
            <person name="Ward D."/>
            <person name="Earl A."/>
            <person name="Feldgarden M."/>
            <person name="Young S.K."/>
            <person name="Gargeya S."/>
            <person name="Zeng Q."/>
            <person name="Alvarado L."/>
            <person name="Berlin A."/>
            <person name="Bochicchio J."/>
            <person name="Chapman S.B."/>
            <person name="Chen Z."/>
            <person name="Freedman E."/>
            <person name="Gellesch M."/>
            <person name="Goldberg J."/>
            <person name="Griggs A."/>
            <person name="Gujja S."/>
            <person name="Heilman E."/>
            <person name="Heiman D."/>
            <person name="Howarth C."/>
            <person name="Mehta T."/>
            <person name="Neiman D."/>
            <person name="Pearson M."/>
            <person name="Roberts A."/>
            <person name="Saif S."/>
            <person name="Shea T."/>
            <person name="Shenoy N."/>
            <person name="Sisk P."/>
            <person name="Stolte C."/>
            <person name="Sykes S."/>
            <person name="White J."/>
            <person name="Yandava C."/>
            <person name="Allen-Vercoe E."/>
            <person name="Sibley C."/>
            <person name="Ambrose C.E."/>
            <person name="Strauss J."/>
            <person name="Daigneault M."/>
            <person name="Haas B."/>
            <person name="Nusbaum C."/>
            <person name="Birren B."/>
        </authorList>
    </citation>
    <scope>NUCLEOTIDE SEQUENCE [LARGE SCALE GENOMIC DNA]</scope>
    <source>
        <strain evidence="8 9">3_1_6</strain>
    </source>
</reference>
<feature type="transmembrane region" description="Helical" evidence="6">
    <location>
        <begin position="274"/>
        <end position="292"/>
    </location>
</feature>
<accession>E5Y9Q2</accession>
<keyword evidence="4 6" id="KW-1133">Transmembrane helix</keyword>
<dbReference type="RefSeq" id="WP_016360537.1">
    <property type="nucleotide sequence ID" value="NZ_KE150238.1"/>
</dbReference>
<dbReference type="eggNOG" id="COG0471">
    <property type="taxonomic scope" value="Bacteria"/>
</dbReference>
<dbReference type="GO" id="GO:0005886">
    <property type="term" value="C:plasma membrane"/>
    <property type="evidence" value="ECO:0007669"/>
    <property type="project" value="TreeGrafter"/>
</dbReference>
<evidence type="ECO:0000256" key="2">
    <source>
        <dbReference type="ARBA" id="ARBA00022448"/>
    </source>
</evidence>
<feature type="transmembrane region" description="Helical" evidence="6">
    <location>
        <begin position="470"/>
        <end position="490"/>
    </location>
</feature>
<feature type="transmembrane region" description="Helical" evidence="6">
    <location>
        <begin position="222"/>
        <end position="244"/>
    </location>
</feature>
<evidence type="ECO:0000256" key="5">
    <source>
        <dbReference type="ARBA" id="ARBA00023136"/>
    </source>
</evidence>
<evidence type="ECO:0000313" key="8">
    <source>
        <dbReference type="EMBL" id="EFV43307.2"/>
    </source>
</evidence>
<evidence type="ECO:0000256" key="3">
    <source>
        <dbReference type="ARBA" id="ARBA00022692"/>
    </source>
</evidence>
<feature type="transmembrane region" description="Helical" evidence="6">
    <location>
        <begin position="376"/>
        <end position="394"/>
    </location>
</feature>
<comment type="subcellular location">
    <subcellularLocation>
        <location evidence="1">Membrane</location>
        <topology evidence="1">Multi-pass membrane protein</topology>
    </subcellularLocation>
</comment>
<evidence type="ECO:0000256" key="4">
    <source>
        <dbReference type="ARBA" id="ARBA00022989"/>
    </source>
</evidence>
<name>E5Y9Q2_BILW3</name>
<keyword evidence="2" id="KW-0813">Transport</keyword>
<keyword evidence="5 6" id="KW-0472">Membrane</keyword>
<proteinExistence type="predicted"/>
<dbReference type="PANTHER" id="PTHR10283">
    <property type="entry name" value="SOLUTE CARRIER FAMILY 13 MEMBER"/>
    <property type="match status" value="1"/>
</dbReference>
<feature type="transmembrane region" description="Helical" evidence="6">
    <location>
        <begin position="429"/>
        <end position="450"/>
    </location>
</feature>
<protein>
    <recommendedName>
        <fullName evidence="7">Citrate transporter-like domain-containing protein</fullName>
    </recommendedName>
</protein>
<reference evidence="8 9" key="2">
    <citation type="submission" date="2013-04" db="EMBL/GenBank/DDBJ databases">
        <title>The Genome Sequence of Bilophila wadsworthia 3_1_6.</title>
        <authorList>
            <consortium name="The Broad Institute Genomics Platform"/>
            <person name="Earl A."/>
            <person name="Ward D."/>
            <person name="Feldgarden M."/>
            <person name="Gevers D."/>
            <person name="Sibley C."/>
            <person name="Strauss J."/>
            <person name="Allen-Vercoe E."/>
            <person name="Walker B."/>
            <person name="Young S."/>
            <person name="Zeng Q."/>
            <person name="Gargeya S."/>
            <person name="Fitzgerald M."/>
            <person name="Haas B."/>
            <person name="Abouelleil A."/>
            <person name="Allen A.W."/>
            <person name="Alvarado L."/>
            <person name="Arachchi H.M."/>
            <person name="Berlin A.M."/>
            <person name="Chapman S.B."/>
            <person name="Gainer-Dewar J."/>
            <person name="Goldberg J."/>
            <person name="Griggs A."/>
            <person name="Gujja S."/>
            <person name="Hansen M."/>
            <person name="Howarth C."/>
            <person name="Imamovic A."/>
            <person name="Ireland A."/>
            <person name="Larimer J."/>
            <person name="McCowan C."/>
            <person name="Murphy C."/>
            <person name="Pearson M."/>
            <person name="Poon T.W."/>
            <person name="Priest M."/>
            <person name="Roberts A."/>
            <person name="Saif S."/>
            <person name="Shea T."/>
            <person name="Sisk P."/>
            <person name="Sykes S."/>
            <person name="Wortman J."/>
            <person name="Nusbaum C."/>
            <person name="Birren B."/>
        </authorList>
    </citation>
    <scope>NUCLEOTIDE SEQUENCE [LARGE SCALE GENOMIC DNA]</scope>
    <source>
        <strain evidence="8 9">3_1_6</strain>
    </source>
</reference>
<dbReference type="HOGENOM" id="CLU_043251_0_0_7"/>
<dbReference type="OrthoDB" id="5445144at2"/>
<dbReference type="GO" id="GO:0022857">
    <property type="term" value="F:transmembrane transporter activity"/>
    <property type="evidence" value="ECO:0007669"/>
    <property type="project" value="TreeGrafter"/>
</dbReference>
<keyword evidence="3 6" id="KW-0812">Transmembrane</keyword>
<feature type="transmembrane region" description="Helical" evidence="6">
    <location>
        <begin position="81"/>
        <end position="105"/>
    </location>
</feature>
<feature type="transmembrane region" description="Helical" evidence="6">
    <location>
        <begin position="298"/>
        <end position="319"/>
    </location>
</feature>
<dbReference type="Pfam" id="PF03600">
    <property type="entry name" value="CitMHS"/>
    <property type="match status" value="1"/>
</dbReference>
<dbReference type="InterPro" id="IPR004680">
    <property type="entry name" value="Cit_transptr-like_dom"/>
</dbReference>
<evidence type="ECO:0000256" key="6">
    <source>
        <dbReference type="SAM" id="Phobius"/>
    </source>
</evidence>
<feature type="domain" description="Citrate transporter-like" evidence="7">
    <location>
        <begin position="54"/>
        <end position="429"/>
    </location>
</feature>
<keyword evidence="9" id="KW-1185">Reference proteome</keyword>
<feature type="transmembrane region" description="Helical" evidence="6">
    <location>
        <begin position="43"/>
        <end position="61"/>
    </location>
</feature>
<dbReference type="AlphaFoldDB" id="E5Y9Q2"/>
<evidence type="ECO:0000313" key="9">
    <source>
        <dbReference type="Proteomes" id="UP000006034"/>
    </source>
</evidence>
<sequence>MSETASLNKTPMSYWIHSAVYLFLTFGMGYIPTESISSLGMSIVGIFIGMLYGWTFIGFIWPSMMSIFALGVCGYFDTPQLAFSNAFSNQLVIFMLLILVFTAYFERSGINKKIAAWFLSRPSVQGRPWFFTFMVLLATFVVGFLVDGNAVNFLIWNLLYGIFKEVDYREGENYPAYLCAGVSFAALLSYGCKPWGNANIMAIGALQSASGGIYSLNYVKFMLLAIPLCFLFLMGYFIVMKYIFKPDVKKLMSLSNDYLQQLRNDLTLNIKEKIAAGALLVFISILLLINILPSSSSGILGILSKGNFLSALIVILIALNFSRLEGGPILDFGGCAQKGIHWNVFWLNAAAMPVSAALSSDAAGITKWFGLMMNNYFIGVEAVVFIIAFTLLLLLATQVAFNMTLVVVAVPIVWQVCQTLGLNPLGVTVLILMAISCAIATPAASSNAAIMFSNVDWIGVPRSFKAGISAMLASMVILLGVGFPLVALIYGF</sequence>
<feature type="transmembrane region" description="Helical" evidence="6">
    <location>
        <begin position="12"/>
        <end position="31"/>
    </location>
</feature>
<dbReference type="STRING" id="563192.HMPREF0179_02830"/>
<evidence type="ECO:0000256" key="1">
    <source>
        <dbReference type="ARBA" id="ARBA00004141"/>
    </source>
</evidence>
<organism evidence="8 9">
    <name type="scientific">Bilophila wadsworthia (strain 3_1_6)</name>
    <dbReference type="NCBI Taxonomy" id="563192"/>
    <lineage>
        <taxon>Bacteria</taxon>
        <taxon>Pseudomonadati</taxon>
        <taxon>Thermodesulfobacteriota</taxon>
        <taxon>Desulfovibrionia</taxon>
        <taxon>Desulfovibrionales</taxon>
        <taxon>Desulfovibrionaceae</taxon>
        <taxon>Bilophila</taxon>
    </lineage>
</organism>
<comment type="caution">
    <text evidence="8">The sequence shown here is derived from an EMBL/GenBank/DDBJ whole genome shotgun (WGS) entry which is preliminary data.</text>
</comment>
<dbReference type="GeneID" id="78084780"/>
<feature type="transmembrane region" description="Helical" evidence="6">
    <location>
        <begin position="400"/>
        <end position="417"/>
    </location>
</feature>
<dbReference type="EMBL" id="ADCP02000001">
    <property type="protein sequence ID" value="EFV43307.2"/>
    <property type="molecule type" value="Genomic_DNA"/>
</dbReference>
<evidence type="ECO:0000259" key="7">
    <source>
        <dbReference type="Pfam" id="PF03600"/>
    </source>
</evidence>
<feature type="transmembrane region" description="Helical" evidence="6">
    <location>
        <begin position="126"/>
        <end position="146"/>
    </location>
</feature>